<dbReference type="EMBL" id="KZ678438">
    <property type="protein sequence ID" value="PSR85716.1"/>
    <property type="molecule type" value="Genomic_DNA"/>
</dbReference>
<gene>
    <name evidence="2" type="ORF">BD289DRAFT_250550</name>
</gene>
<keyword evidence="1" id="KW-0812">Transmembrane</keyword>
<feature type="transmembrane region" description="Helical" evidence="1">
    <location>
        <begin position="21"/>
        <end position="45"/>
    </location>
</feature>
<dbReference type="Proteomes" id="UP000241462">
    <property type="component" value="Unassembled WGS sequence"/>
</dbReference>
<sequence>MPCVEGRYLGKAGSSWWCGRVMLLLAACLLVSTCFGRSLLWFACWRRRFGKQGFKCASAGALVGWLAGQAPATKEFCERANPEWCANGCQSWPRDRCFLEGGGVAEPDGRRRRRRLVGGRRLLRDDGRRGCDVISSWGQVRGRESNGNKQTVQQQRGAARSSAQIATVIVLVLRMACKD</sequence>
<accession>A0A2T3A8K6</accession>
<dbReference type="AlphaFoldDB" id="A0A2T3A8K6"/>
<proteinExistence type="predicted"/>
<evidence type="ECO:0000256" key="1">
    <source>
        <dbReference type="SAM" id="Phobius"/>
    </source>
</evidence>
<keyword evidence="3" id="KW-1185">Reference proteome</keyword>
<reference evidence="2 3" key="1">
    <citation type="journal article" date="2018" name="Mycol. Prog.">
        <title>Coniella lustricola, a new species from submerged detritus.</title>
        <authorList>
            <person name="Raudabaugh D.B."/>
            <person name="Iturriaga T."/>
            <person name="Carver A."/>
            <person name="Mondo S."/>
            <person name="Pangilinan J."/>
            <person name="Lipzen A."/>
            <person name="He G."/>
            <person name="Amirebrahimi M."/>
            <person name="Grigoriev I.V."/>
            <person name="Miller A.N."/>
        </authorList>
    </citation>
    <scope>NUCLEOTIDE SEQUENCE [LARGE SCALE GENOMIC DNA]</scope>
    <source>
        <strain evidence="2 3">B22-T-1</strain>
    </source>
</reference>
<organism evidence="2 3">
    <name type="scientific">Coniella lustricola</name>
    <dbReference type="NCBI Taxonomy" id="2025994"/>
    <lineage>
        <taxon>Eukaryota</taxon>
        <taxon>Fungi</taxon>
        <taxon>Dikarya</taxon>
        <taxon>Ascomycota</taxon>
        <taxon>Pezizomycotina</taxon>
        <taxon>Sordariomycetes</taxon>
        <taxon>Sordariomycetidae</taxon>
        <taxon>Diaporthales</taxon>
        <taxon>Schizoparmaceae</taxon>
        <taxon>Coniella</taxon>
    </lineage>
</organism>
<keyword evidence="1" id="KW-1133">Transmembrane helix</keyword>
<name>A0A2T3A8K6_9PEZI</name>
<dbReference type="InParanoid" id="A0A2T3A8K6"/>
<protein>
    <submittedName>
        <fullName evidence="2">Uncharacterized protein</fullName>
    </submittedName>
</protein>
<evidence type="ECO:0000313" key="2">
    <source>
        <dbReference type="EMBL" id="PSR85716.1"/>
    </source>
</evidence>
<evidence type="ECO:0000313" key="3">
    <source>
        <dbReference type="Proteomes" id="UP000241462"/>
    </source>
</evidence>
<keyword evidence="1" id="KW-0472">Membrane</keyword>